<name>A0A518HS10_9BACT</name>
<dbReference type="PANTHER" id="PTHR34322:SF2">
    <property type="entry name" value="TRANSPOSASE IS200-LIKE DOMAIN-CONTAINING PROTEIN"/>
    <property type="match status" value="1"/>
</dbReference>
<proteinExistence type="predicted"/>
<gene>
    <name evidence="1" type="ORF">Enr13x_34610</name>
</gene>
<sequence length="79" mass="8729">MGRPLRSEQVASDEVSIVHAVQRCVRRAFLAGVDQATGKDYGFRREWIRRRMEALASVLGIDVLSYAVMSNNCSVGGTN</sequence>
<accession>A0A518HS10</accession>
<dbReference type="Proteomes" id="UP000319004">
    <property type="component" value="Chromosome"/>
</dbReference>
<evidence type="ECO:0000313" key="1">
    <source>
        <dbReference type="EMBL" id="QDV43604.1"/>
    </source>
</evidence>
<dbReference type="PANTHER" id="PTHR34322">
    <property type="entry name" value="TRANSPOSASE, Y1_TNP DOMAIN-CONTAINING"/>
    <property type="match status" value="1"/>
</dbReference>
<keyword evidence="2" id="KW-1185">Reference proteome</keyword>
<dbReference type="OrthoDB" id="9814067at2"/>
<organism evidence="1 2">
    <name type="scientific">Stieleria neptunia</name>
    <dbReference type="NCBI Taxonomy" id="2527979"/>
    <lineage>
        <taxon>Bacteria</taxon>
        <taxon>Pseudomonadati</taxon>
        <taxon>Planctomycetota</taxon>
        <taxon>Planctomycetia</taxon>
        <taxon>Pirellulales</taxon>
        <taxon>Pirellulaceae</taxon>
        <taxon>Stieleria</taxon>
    </lineage>
</organism>
<dbReference type="AlphaFoldDB" id="A0A518HS10"/>
<dbReference type="EMBL" id="CP037423">
    <property type="protein sequence ID" value="QDV43604.1"/>
    <property type="molecule type" value="Genomic_DNA"/>
</dbReference>
<reference evidence="1 2" key="1">
    <citation type="submission" date="2019-03" db="EMBL/GenBank/DDBJ databases">
        <title>Deep-cultivation of Planctomycetes and their phenomic and genomic characterization uncovers novel biology.</title>
        <authorList>
            <person name="Wiegand S."/>
            <person name="Jogler M."/>
            <person name="Boedeker C."/>
            <person name="Pinto D."/>
            <person name="Vollmers J."/>
            <person name="Rivas-Marin E."/>
            <person name="Kohn T."/>
            <person name="Peeters S.H."/>
            <person name="Heuer A."/>
            <person name="Rast P."/>
            <person name="Oberbeckmann S."/>
            <person name="Bunk B."/>
            <person name="Jeske O."/>
            <person name="Meyerdierks A."/>
            <person name="Storesund J.E."/>
            <person name="Kallscheuer N."/>
            <person name="Luecker S."/>
            <person name="Lage O.M."/>
            <person name="Pohl T."/>
            <person name="Merkel B.J."/>
            <person name="Hornburger P."/>
            <person name="Mueller R.-W."/>
            <person name="Bruemmer F."/>
            <person name="Labrenz M."/>
            <person name="Spormann A.M."/>
            <person name="Op den Camp H."/>
            <person name="Overmann J."/>
            <person name="Amann R."/>
            <person name="Jetten M.S.M."/>
            <person name="Mascher T."/>
            <person name="Medema M.H."/>
            <person name="Devos D.P."/>
            <person name="Kaster A.-K."/>
            <person name="Ovreas L."/>
            <person name="Rohde M."/>
            <person name="Galperin M.Y."/>
            <person name="Jogler C."/>
        </authorList>
    </citation>
    <scope>NUCLEOTIDE SEQUENCE [LARGE SCALE GENOMIC DNA]</scope>
    <source>
        <strain evidence="1 2">Enr13</strain>
    </source>
</reference>
<evidence type="ECO:0000313" key="2">
    <source>
        <dbReference type="Proteomes" id="UP000319004"/>
    </source>
</evidence>
<protein>
    <submittedName>
        <fullName evidence="1">Uncharacterized protein</fullName>
    </submittedName>
</protein>
<dbReference type="KEGG" id="snep:Enr13x_34610"/>